<dbReference type="PROSITE" id="PS00640">
    <property type="entry name" value="THIOL_PROTEASE_ASN"/>
    <property type="match status" value="1"/>
</dbReference>
<evidence type="ECO:0000256" key="1">
    <source>
        <dbReference type="ARBA" id="ARBA00000738"/>
    </source>
</evidence>
<dbReference type="SUPFAM" id="SSF75001">
    <property type="entry name" value="Dipeptidyl peptidase I (cathepsin C), exclusion domain"/>
    <property type="match status" value="1"/>
</dbReference>
<organism evidence="15 16">
    <name type="scientific">Acrasis kona</name>
    <dbReference type="NCBI Taxonomy" id="1008807"/>
    <lineage>
        <taxon>Eukaryota</taxon>
        <taxon>Discoba</taxon>
        <taxon>Heterolobosea</taxon>
        <taxon>Tetramitia</taxon>
        <taxon>Eutetramitia</taxon>
        <taxon>Acrasidae</taxon>
        <taxon>Acrasis</taxon>
    </lineage>
</organism>
<evidence type="ECO:0000256" key="9">
    <source>
        <dbReference type="ARBA" id="ARBA00029779"/>
    </source>
</evidence>
<dbReference type="Gene3D" id="2.40.128.80">
    <property type="entry name" value="Cathepsin C, exclusion domain"/>
    <property type="match status" value="1"/>
</dbReference>
<dbReference type="PRINTS" id="PR00705">
    <property type="entry name" value="PAPAIN"/>
</dbReference>
<dbReference type="AlphaFoldDB" id="A0AAW2YIS7"/>
<feature type="signal peptide" evidence="13">
    <location>
        <begin position="1"/>
        <end position="19"/>
    </location>
</feature>
<evidence type="ECO:0000313" key="16">
    <source>
        <dbReference type="Proteomes" id="UP001431209"/>
    </source>
</evidence>
<dbReference type="PROSITE" id="PS00139">
    <property type="entry name" value="THIOL_PROTEASE_CYS"/>
    <property type="match status" value="1"/>
</dbReference>
<feature type="domain" description="Peptidase C1A papain C-terminal" evidence="14">
    <location>
        <begin position="235"/>
        <end position="457"/>
    </location>
</feature>
<dbReference type="EC" id="3.4.14.1" evidence="5"/>
<gene>
    <name evidence="15" type="ORF">AKO1_005865</name>
</gene>
<evidence type="ECO:0000256" key="10">
    <source>
        <dbReference type="ARBA" id="ARBA00030778"/>
    </source>
</evidence>
<evidence type="ECO:0000256" key="11">
    <source>
        <dbReference type="ARBA" id="ARBA00032961"/>
    </source>
</evidence>
<comment type="function">
    <text evidence="12">Thiol protease. Has dipeptidylpeptidase activity. Active against a broad range of dipeptide substrates composed of both polar and hydrophobic amino acids. Proline cannot occupy the P1 position and arginine cannot occupy the P2 position of the substrate. Can act as both an exopeptidase and endopeptidase. Activates serine proteases such as elastase, cathepsin G and granzymes A and B.</text>
</comment>
<dbReference type="InterPro" id="IPR014882">
    <property type="entry name" value="CathepsinC_exc"/>
</dbReference>
<dbReference type="InterPro" id="IPR025661">
    <property type="entry name" value="Pept_asp_AS"/>
</dbReference>
<dbReference type="GO" id="GO:0008239">
    <property type="term" value="F:dipeptidyl-peptidase activity"/>
    <property type="evidence" value="ECO:0007669"/>
    <property type="project" value="UniProtKB-EC"/>
</dbReference>
<evidence type="ECO:0000256" key="2">
    <source>
        <dbReference type="ARBA" id="ARBA00001923"/>
    </source>
</evidence>
<protein>
    <recommendedName>
        <fullName evidence="6">Dipeptidyl peptidase 1</fullName>
        <ecNumber evidence="5">3.4.14.1</ecNumber>
    </recommendedName>
    <alternativeName>
        <fullName evidence="9">Cathepsin C</fullName>
    </alternativeName>
    <alternativeName>
        <fullName evidence="8">Cathepsin J</fullName>
    </alternativeName>
    <alternativeName>
        <fullName evidence="11">Dipeptidyl peptidase I</fullName>
    </alternativeName>
    <alternativeName>
        <fullName evidence="10">Dipeptidyl transferase</fullName>
    </alternativeName>
</protein>
<dbReference type="Gene3D" id="3.90.70.10">
    <property type="entry name" value="Cysteine proteinases"/>
    <property type="match status" value="1"/>
</dbReference>
<dbReference type="Pfam" id="PF08773">
    <property type="entry name" value="CathepsinC_exc"/>
    <property type="match status" value="1"/>
</dbReference>
<comment type="subunit">
    <text evidence="4">Tetramer of heterotrimers consisting of exclusion domain, heavy- and light chains.</text>
</comment>
<dbReference type="InterPro" id="IPR036496">
    <property type="entry name" value="CathepsinC_exc_dom_sf"/>
</dbReference>
<keyword evidence="16" id="KW-1185">Reference proteome</keyword>
<comment type="similarity">
    <text evidence="3">Belongs to the peptidase C1 family.</text>
</comment>
<dbReference type="SUPFAM" id="SSF54001">
    <property type="entry name" value="Cysteine proteinases"/>
    <property type="match status" value="1"/>
</dbReference>
<dbReference type="SMART" id="SM00645">
    <property type="entry name" value="Pept_C1"/>
    <property type="match status" value="1"/>
</dbReference>
<evidence type="ECO:0000259" key="14">
    <source>
        <dbReference type="SMART" id="SM00645"/>
    </source>
</evidence>
<dbReference type="InterPro" id="IPR013128">
    <property type="entry name" value="Peptidase_C1A"/>
</dbReference>
<dbReference type="InterPro" id="IPR000668">
    <property type="entry name" value="Peptidase_C1A_C"/>
</dbReference>
<evidence type="ECO:0000256" key="4">
    <source>
        <dbReference type="ARBA" id="ARBA00011610"/>
    </source>
</evidence>
<comment type="cofactor">
    <cofactor evidence="2">
        <name>chloride</name>
        <dbReference type="ChEBI" id="CHEBI:17996"/>
    </cofactor>
</comment>
<evidence type="ECO:0000256" key="5">
    <source>
        <dbReference type="ARBA" id="ARBA00012059"/>
    </source>
</evidence>
<evidence type="ECO:0000256" key="13">
    <source>
        <dbReference type="SAM" id="SignalP"/>
    </source>
</evidence>
<dbReference type="PANTHER" id="PTHR12411">
    <property type="entry name" value="CYSTEINE PROTEASE FAMILY C1-RELATED"/>
    <property type="match status" value="1"/>
</dbReference>
<evidence type="ECO:0000313" key="15">
    <source>
        <dbReference type="EMBL" id="KAL0477258.1"/>
    </source>
</evidence>
<dbReference type="InterPro" id="IPR000169">
    <property type="entry name" value="Pept_cys_AS"/>
</dbReference>
<dbReference type="EMBL" id="JAOPGA020000155">
    <property type="protein sequence ID" value="KAL0477258.1"/>
    <property type="molecule type" value="Genomic_DNA"/>
</dbReference>
<dbReference type="GO" id="GO:0006508">
    <property type="term" value="P:proteolysis"/>
    <property type="evidence" value="ECO:0007669"/>
    <property type="project" value="InterPro"/>
</dbReference>
<evidence type="ECO:0000256" key="3">
    <source>
        <dbReference type="ARBA" id="ARBA00008455"/>
    </source>
</evidence>
<sequence>MKLTNAVFVLLLFVCAVRADLPVHCLYATTKGQWRLDLTSQNYDNSIVKKYTIKDNITPVKSLKIDLQVPNVVTDENGNKGTWTLIYDQGFEVILNNNKYFAYFNYTTEGTKVVSNCHNTFTGWYHEIGVSAKKWGAFRAVKIDGPTPRPHVYDSVQSSPSDVVSFNTIDEKFVNTINSVQKQWEATVYPCYKYLTKYQANMMAGTVIPKFKADAHKNHVANMQKYQVKSSNENIPKEFDWRNVDGTSFVSPVRSQGSCGSCYAFASTAMFEARMRVASKNKRQPVYSPQEIVSCSSYSQGCSGGFPYLISKYAEDYGVVEESCVPYVARDTNCTRVSCDRTHFTDIEYIGGYYGATTAEAMQKNILKYGPIAVSIQAYRDLFAYKKGVYYHVQTNDPEPFFITNHVVLIVGWGEDNGTPYWIVKNSWGENFGLGGYVNFLRGTNECSIESLVPTTVPVL</sequence>
<dbReference type="GO" id="GO:0008234">
    <property type="term" value="F:cysteine-type peptidase activity"/>
    <property type="evidence" value="ECO:0007669"/>
    <property type="project" value="InterPro"/>
</dbReference>
<evidence type="ECO:0000256" key="12">
    <source>
        <dbReference type="ARBA" id="ARBA00045556"/>
    </source>
</evidence>
<dbReference type="Pfam" id="PF00112">
    <property type="entry name" value="Peptidase_C1"/>
    <property type="match status" value="1"/>
</dbReference>
<evidence type="ECO:0000256" key="7">
    <source>
        <dbReference type="ARBA" id="ARBA00023214"/>
    </source>
</evidence>
<proteinExistence type="inferred from homology"/>
<feature type="chain" id="PRO_5043822831" description="Dipeptidyl peptidase 1" evidence="13">
    <location>
        <begin position="20"/>
        <end position="460"/>
    </location>
</feature>
<dbReference type="Proteomes" id="UP001431209">
    <property type="component" value="Unassembled WGS sequence"/>
</dbReference>
<keyword evidence="13" id="KW-0732">Signal</keyword>
<evidence type="ECO:0000256" key="6">
    <source>
        <dbReference type="ARBA" id="ARBA00014709"/>
    </source>
</evidence>
<comment type="catalytic activity">
    <reaction evidence="1">
        <text>Release of an N-terminal dipeptide, Xaa-Yaa-|-Zaa-, except when Xaa is Arg or Lys, or Yaa or Zaa is Pro.</text>
        <dbReference type="EC" id="3.4.14.1"/>
    </reaction>
</comment>
<keyword evidence="7" id="KW-0868">Chloride</keyword>
<accession>A0AAW2YIS7</accession>
<name>A0AAW2YIS7_9EUKA</name>
<evidence type="ECO:0000256" key="8">
    <source>
        <dbReference type="ARBA" id="ARBA00029762"/>
    </source>
</evidence>
<reference evidence="15 16" key="1">
    <citation type="submission" date="2024-03" db="EMBL/GenBank/DDBJ databases">
        <title>The Acrasis kona genome and developmental transcriptomes reveal deep origins of eukaryotic multicellular pathways.</title>
        <authorList>
            <person name="Sheikh S."/>
            <person name="Fu C.-J."/>
            <person name="Brown M.W."/>
            <person name="Baldauf S.L."/>
        </authorList>
    </citation>
    <scope>NUCLEOTIDE SEQUENCE [LARGE SCALE GENOMIC DNA]</scope>
    <source>
        <strain evidence="15 16">ATCC MYA-3509</strain>
    </source>
</reference>
<dbReference type="InterPro" id="IPR038765">
    <property type="entry name" value="Papain-like_cys_pep_sf"/>
</dbReference>
<comment type="caution">
    <text evidence="15">The sequence shown here is derived from an EMBL/GenBank/DDBJ whole genome shotgun (WGS) entry which is preliminary data.</text>
</comment>